<evidence type="ECO:0000313" key="3">
    <source>
        <dbReference type="Proteomes" id="UP000014216"/>
    </source>
</evidence>
<keyword evidence="3" id="KW-1185">Reference proteome</keyword>
<sequence length="292" mass="33596">MSVIEPEFWERQWHEAIAESPAQKRELTPEGEKIDRWNKMAADFDRRVSGNRSIARHRETVLNLCAQGMLNKDSIVLDIGAGPGSWAFPLSEHCRHVTALEPADAMADILASRSREQKVTNITIHRNTWHSADLDDLGWHKAYDLVFASMTPGVDGPPTLKKMMAASRGYCYLSTFAAPGMQSQYAPLWEIFFNEPLGHTIYDIIYPFNLIYTMGYRPSLTFSDWEEEEAIGREEAVRMFTSFFENYMEITPGAKVTIEDYIDKHTRDGKYMRPCNIRIGTMIWQTELERQV</sequence>
<dbReference type="InterPro" id="IPR041698">
    <property type="entry name" value="Methyltransf_25"/>
</dbReference>
<dbReference type="GO" id="GO:0008168">
    <property type="term" value="F:methyltransferase activity"/>
    <property type="evidence" value="ECO:0007669"/>
    <property type="project" value="UniProtKB-KW"/>
</dbReference>
<dbReference type="CDD" id="cd02440">
    <property type="entry name" value="AdoMet_MTases"/>
    <property type="match status" value="1"/>
</dbReference>
<protein>
    <submittedName>
        <fullName evidence="2">Putative SAM-dependent methyltransferase</fullName>
    </submittedName>
</protein>
<dbReference type="Pfam" id="PF13649">
    <property type="entry name" value="Methyltransf_25"/>
    <property type="match status" value="1"/>
</dbReference>
<dbReference type="Gene3D" id="3.40.50.150">
    <property type="entry name" value="Vaccinia Virus protein VP39"/>
    <property type="match status" value="1"/>
</dbReference>
<dbReference type="EMBL" id="APJX01000001">
    <property type="protein sequence ID" value="EMS81313.1"/>
    <property type="molecule type" value="Genomic_DNA"/>
</dbReference>
<evidence type="ECO:0000259" key="1">
    <source>
        <dbReference type="Pfam" id="PF13649"/>
    </source>
</evidence>
<organism evidence="2 3">
    <name type="scientific">Desulfotignum phosphitoxidans DSM 13687</name>
    <dbReference type="NCBI Taxonomy" id="1286635"/>
    <lineage>
        <taxon>Bacteria</taxon>
        <taxon>Pseudomonadati</taxon>
        <taxon>Thermodesulfobacteriota</taxon>
        <taxon>Desulfobacteria</taxon>
        <taxon>Desulfobacterales</taxon>
        <taxon>Desulfobacteraceae</taxon>
        <taxon>Desulfotignum</taxon>
    </lineage>
</organism>
<dbReference type="Proteomes" id="UP000014216">
    <property type="component" value="Unassembled WGS sequence"/>
</dbReference>
<evidence type="ECO:0000313" key="2">
    <source>
        <dbReference type="EMBL" id="EMS81313.1"/>
    </source>
</evidence>
<dbReference type="SUPFAM" id="SSF53335">
    <property type="entry name" value="S-adenosyl-L-methionine-dependent methyltransferases"/>
    <property type="match status" value="1"/>
</dbReference>
<proteinExistence type="predicted"/>
<dbReference type="RefSeq" id="WP_006964010.1">
    <property type="nucleotide sequence ID" value="NZ_APJX01000001.1"/>
</dbReference>
<accession>S0G1V3</accession>
<comment type="caution">
    <text evidence="2">The sequence shown here is derived from an EMBL/GenBank/DDBJ whole genome shotgun (WGS) entry which is preliminary data.</text>
</comment>
<dbReference type="AlphaFoldDB" id="S0G1V3"/>
<name>S0G1V3_9BACT</name>
<dbReference type="GO" id="GO:0032259">
    <property type="term" value="P:methylation"/>
    <property type="evidence" value="ECO:0007669"/>
    <property type="project" value="UniProtKB-KW"/>
</dbReference>
<gene>
    <name evidence="2" type="ORF">Dpo_1c04540</name>
</gene>
<feature type="domain" description="Methyltransferase" evidence="1">
    <location>
        <begin position="76"/>
        <end position="151"/>
    </location>
</feature>
<reference evidence="2 3" key="1">
    <citation type="journal article" date="2013" name="Genome Announc.">
        <title>Draft Genome Sequence of Desulfotignum phosphitoxidans DSM 13687 Strain FiPS-3.</title>
        <authorList>
            <person name="Poehlein A."/>
            <person name="Daniel R."/>
            <person name="Simeonova D.D."/>
        </authorList>
    </citation>
    <scope>NUCLEOTIDE SEQUENCE [LARGE SCALE GENOMIC DNA]</scope>
    <source>
        <strain evidence="2 3">DSM 13687</strain>
    </source>
</reference>
<keyword evidence="2" id="KW-0808">Transferase</keyword>
<dbReference type="InterPro" id="IPR029063">
    <property type="entry name" value="SAM-dependent_MTases_sf"/>
</dbReference>
<keyword evidence="2" id="KW-0489">Methyltransferase</keyword>